<dbReference type="RefSeq" id="WP_284152973.1">
    <property type="nucleotide sequence ID" value="NZ_AP025516.1"/>
</dbReference>
<dbReference type="Pfam" id="PF00817">
    <property type="entry name" value="IMS"/>
    <property type="match status" value="1"/>
</dbReference>
<dbReference type="SUPFAM" id="SSF56672">
    <property type="entry name" value="DNA/RNA polymerases"/>
    <property type="match status" value="1"/>
</dbReference>
<comment type="similarity">
    <text evidence="1">Belongs to the DNA polymerase type-Y family.</text>
</comment>
<dbReference type="SUPFAM" id="SSF100879">
    <property type="entry name" value="Lesion bypass DNA polymerase (Y-family), little finger domain"/>
    <property type="match status" value="1"/>
</dbReference>
<name>A0ABN6LZ11_9BACT</name>
<dbReference type="InterPro" id="IPR036775">
    <property type="entry name" value="DNA_pol_Y-fam_lit_finger_sf"/>
</dbReference>
<organism evidence="4 5">
    <name type="scientific">Desulfofustis limnaeus</name>
    <dbReference type="NCBI Taxonomy" id="2740163"/>
    <lineage>
        <taxon>Bacteria</taxon>
        <taxon>Pseudomonadati</taxon>
        <taxon>Thermodesulfobacteriota</taxon>
        <taxon>Desulfobulbia</taxon>
        <taxon>Desulfobulbales</taxon>
        <taxon>Desulfocapsaceae</taxon>
        <taxon>Desulfofustis</taxon>
    </lineage>
</organism>
<dbReference type="InterPro" id="IPR001126">
    <property type="entry name" value="UmuC"/>
</dbReference>
<dbReference type="Pfam" id="PF11799">
    <property type="entry name" value="IMS_C"/>
    <property type="match status" value="1"/>
</dbReference>
<dbReference type="InterPro" id="IPR043128">
    <property type="entry name" value="Rev_trsase/Diguanyl_cyclase"/>
</dbReference>
<feature type="domain" description="UmuC" evidence="2">
    <location>
        <begin position="12"/>
        <end position="158"/>
    </location>
</feature>
<proteinExistence type="inferred from homology"/>
<dbReference type="Gene3D" id="3.30.70.270">
    <property type="match status" value="1"/>
</dbReference>
<evidence type="ECO:0000256" key="1">
    <source>
        <dbReference type="ARBA" id="ARBA00010945"/>
    </source>
</evidence>
<dbReference type="InterPro" id="IPR043502">
    <property type="entry name" value="DNA/RNA_pol_sf"/>
</dbReference>
<dbReference type="Gene3D" id="3.30.1490.100">
    <property type="entry name" value="DNA polymerase, Y-family, little finger domain"/>
    <property type="match status" value="1"/>
</dbReference>
<dbReference type="Gene3D" id="3.40.1170.60">
    <property type="match status" value="1"/>
</dbReference>
<dbReference type="Proteomes" id="UP000830055">
    <property type="component" value="Chromosome"/>
</dbReference>
<dbReference type="InterPro" id="IPR017961">
    <property type="entry name" value="DNA_pol_Y-fam_little_finger"/>
</dbReference>
<keyword evidence="5" id="KW-1185">Reference proteome</keyword>
<evidence type="ECO:0000313" key="5">
    <source>
        <dbReference type="Proteomes" id="UP000830055"/>
    </source>
</evidence>
<feature type="domain" description="DNA polymerase Y-family little finger" evidence="3">
    <location>
        <begin position="251"/>
        <end position="345"/>
    </location>
</feature>
<dbReference type="EMBL" id="AP025516">
    <property type="protein sequence ID" value="BDD85846.1"/>
    <property type="molecule type" value="Genomic_DNA"/>
</dbReference>
<gene>
    <name evidence="4" type="primary">dinB1</name>
    <name evidence="4" type="ORF">DPPLL_02110</name>
</gene>
<evidence type="ECO:0000259" key="2">
    <source>
        <dbReference type="Pfam" id="PF00817"/>
    </source>
</evidence>
<protein>
    <submittedName>
        <fullName evidence="4">DNA polymerase IV 1</fullName>
    </submittedName>
</protein>
<sequence length="393" mass="43718">MNRERFVLHLNVADFAVAVERIVDRTLSRSPVIVAPMGATRTVVYDMSEEAYDDGVRKGMPLRQAQRLSRRAKIVSPRPELYDRAMKALVAEAKPYSPLLEHGSGDGHLYLDLTGTHRLLGAPADVGWRLRRQMRDKLGIEPIWSLAGNKLVAKVASRLVKPAGEYIVGSGEEAAFLAPLPVPLLPGLTPAEQRLLQECNIRRIGQLAALSITQLQSVFGGGGDRLFRLSRGLDEAPVRQEDQRPPTIELEQVFADDVADRAWLAGVVSGLAVRLGMQLRTAGLAVRRLVVQLWYTDGAQTVRHVSVKTAVADDFALRRLALQALDRAWGRRIRVRRCRLCGECLQRSAAQLRLFADPSGAEEKRERLVQALDTVRHRFGRDIIRFGNQPRSA</sequence>
<dbReference type="PANTHER" id="PTHR11076:SF33">
    <property type="entry name" value="DNA POLYMERASE KAPPA"/>
    <property type="match status" value="1"/>
</dbReference>
<dbReference type="PANTHER" id="PTHR11076">
    <property type="entry name" value="DNA REPAIR POLYMERASE UMUC / TRANSFERASE FAMILY MEMBER"/>
    <property type="match status" value="1"/>
</dbReference>
<dbReference type="Gene3D" id="1.10.150.20">
    <property type="entry name" value="5' to 3' exonuclease, C-terminal subdomain"/>
    <property type="match status" value="1"/>
</dbReference>
<evidence type="ECO:0000259" key="3">
    <source>
        <dbReference type="Pfam" id="PF11799"/>
    </source>
</evidence>
<evidence type="ECO:0000313" key="4">
    <source>
        <dbReference type="EMBL" id="BDD85846.1"/>
    </source>
</evidence>
<reference evidence="4 5" key="1">
    <citation type="submission" date="2022-01" db="EMBL/GenBank/DDBJ databases">
        <title>Desulfofustis limnae sp. nov., a novel mesophilic sulfate-reducing bacterium isolated from marsh soil.</title>
        <authorList>
            <person name="Watanabe M."/>
            <person name="Takahashi A."/>
            <person name="Kojima H."/>
            <person name="Fukui M."/>
        </authorList>
    </citation>
    <scope>NUCLEOTIDE SEQUENCE [LARGE SCALE GENOMIC DNA]</scope>
    <source>
        <strain evidence="4 5">PPLL</strain>
    </source>
</reference>
<accession>A0ABN6LZ11</accession>
<dbReference type="InterPro" id="IPR050116">
    <property type="entry name" value="DNA_polymerase-Y"/>
</dbReference>